<dbReference type="AlphaFoldDB" id="A0A1H8R9I0"/>
<dbReference type="RefSeq" id="WP_075017812.1">
    <property type="nucleotide sequence ID" value="NZ_FODD01000033.1"/>
</dbReference>
<evidence type="ECO:0000259" key="1">
    <source>
        <dbReference type="Pfam" id="PF01243"/>
    </source>
</evidence>
<dbReference type="Gene3D" id="2.30.110.10">
    <property type="entry name" value="Electron Transport, Fmn-binding Protein, Chain A"/>
    <property type="match status" value="1"/>
</dbReference>
<dbReference type="SUPFAM" id="SSF50475">
    <property type="entry name" value="FMN-binding split barrel"/>
    <property type="match status" value="1"/>
</dbReference>
<feature type="domain" description="Pyridoxamine 5'-phosphate oxidase N-terminal" evidence="1">
    <location>
        <begin position="26"/>
        <end position="131"/>
    </location>
</feature>
<dbReference type="InterPro" id="IPR011576">
    <property type="entry name" value="Pyridox_Oxase_N"/>
</dbReference>
<proteinExistence type="predicted"/>
<sequence>MALEAPRPLDDRRHDTLKRLENDMDVWVSTASPDGAPYLVPLSFLWSDGAFLVSTPPTSTTARNLTAGPHVRLALGATRDVVLIDATAHLLPTGDLGDLGDAYARHTGWDPRQEPTPYAFFRLTPHRIQAWREVNELAGRTLMRDGRWLD</sequence>
<dbReference type="STRING" id="310780.SAMN05216267_103366"/>
<protein>
    <submittedName>
        <fullName evidence="2">Pyridoxamine 5'-phosphate oxidase</fullName>
    </submittedName>
</protein>
<evidence type="ECO:0000313" key="3">
    <source>
        <dbReference type="Proteomes" id="UP000181951"/>
    </source>
</evidence>
<dbReference type="InterPro" id="IPR012349">
    <property type="entry name" value="Split_barrel_FMN-bd"/>
</dbReference>
<keyword evidence="3" id="KW-1185">Reference proteome</keyword>
<evidence type="ECO:0000313" key="2">
    <source>
        <dbReference type="EMBL" id="SEO63022.1"/>
    </source>
</evidence>
<organism evidence="2 3">
    <name type="scientific">Actinacidiphila rubida</name>
    <dbReference type="NCBI Taxonomy" id="310780"/>
    <lineage>
        <taxon>Bacteria</taxon>
        <taxon>Bacillati</taxon>
        <taxon>Actinomycetota</taxon>
        <taxon>Actinomycetes</taxon>
        <taxon>Kitasatosporales</taxon>
        <taxon>Streptomycetaceae</taxon>
        <taxon>Actinacidiphila</taxon>
    </lineage>
</organism>
<gene>
    <name evidence="2" type="ORF">SAMN05216267_103366</name>
</gene>
<accession>A0A1H8R9I0</accession>
<dbReference type="Proteomes" id="UP000181951">
    <property type="component" value="Unassembled WGS sequence"/>
</dbReference>
<reference evidence="2 3" key="1">
    <citation type="submission" date="2016-10" db="EMBL/GenBank/DDBJ databases">
        <authorList>
            <person name="de Groot N.N."/>
        </authorList>
    </citation>
    <scope>NUCLEOTIDE SEQUENCE [LARGE SCALE GENOMIC DNA]</scope>
    <source>
        <strain evidence="2 3">CGMCC 4.2026</strain>
    </source>
</reference>
<dbReference type="EMBL" id="FODD01000033">
    <property type="protein sequence ID" value="SEO63022.1"/>
    <property type="molecule type" value="Genomic_DNA"/>
</dbReference>
<dbReference type="Pfam" id="PF01243">
    <property type="entry name" value="PNPOx_N"/>
    <property type="match status" value="1"/>
</dbReference>
<dbReference type="OrthoDB" id="3627463at2"/>
<name>A0A1H8R9I0_9ACTN</name>